<feature type="transmembrane region" description="Helical" evidence="2">
    <location>
        <begin position="7"/>
        <end position="29"/>
    </location>
</feature>
<feature type="domain" description="Mce/MlaD" evidence="3">
    <location>
        <begin position="41"/>
        <end position="117"/>
    </location>
</feature>
<dbReference type="PANTHER" id="PTHR33371">
    <property type="entry name" value="INTERMEMBRANE PHOSPHOLIPID TRANSPORT SYSTEM BINDING PROTEIN MLAD-RELATED"/>
    <property type="match status" value="1"/>
</dbReference>
<dbReference type="Pfam" id="PF02470">
    <property type="entry name" value="MlaD"/>
    <property type="match status" value="1"/>
</dbReference>
<protein>
    <submittedName>
        <fullName evidence="4">MlaD family protein</fullName>
    </submittedName>
</protein>
<proteinExistence type="predicted"/>
<dbReference type="EMBL" id="JBHTIZ010000013">
    <property type="protein sequence ID" value="MFD0984053.1"/>
    <property type="molecule type" value="Genomic_DNA"/>
</dbReference>
<name>A0ABW3J0U7_9FLAO</name>
<evidence type="ECO:0000313" key="4">
    <source>
        <dbReference type="EMBL" id="MFD0984053.1"/>
    </source>
</evidence>
<dbReference type="InterPro" id="IPR052336">
    <property type="entry name" value="MlaD_Phospholipid_Transporter"/>
</dbReference>
<evidence type="ECO:0000256" key="1">
    <source>
        <dbReference type="SAM" id="Coils"/>
    </source>
</evidence>
<keyword evidence="2" id="KW-1133">Transmembrane helix</keyword>
<comment type="caution">
    <text evidence="4">The sequence shown here is derived from an EMBL/GenBank/DDBJ whole genome shotgun (WGS) entry which is preliminary data.</text>
</comment>
<feature type="coiled-coil region" evidence="1">
    <location>
        <begin position="128"/>
        <end position="158"/>
    </location>
</feature>
<dbReference type="Proteomes" id="UP001597051">
    <property type="component" value="Unassembled WGS sequence"/>
</dbReference>
<evidence type="ECO:0000256" key="2">
    <source>
        <dbReference type="SAM" id="Phobius"/>
    </source>
</evidence>
<accession>A0ABW3J0U7</accession>
<dbReference type="InterPro" id="IPR003399">
    <property type="entry name" value="Mce/MlaD"/>
</dbReference>
<sequence>MKKSSNYIWKLGMFVLLGLTLFFITIYFIGKSKNLFGSTFHLNANFKNVSGLKVGNNVRFSGINVGTIKKIQFISDSAVVVNLIIREEVQQYIKADATASIGSDGLMGDKVLTISPGTSSEFIVKDNATIASNEAVELEDLMKNLKKSVDNAQIITNQLSQFSYKINNGKGALNKVLTDEEFANSIQKILNNLQMSSDEFLLFSKNINDKNGSLHKLMTSPDYSNSIKKTLDNLEKSTTQFDIFTQKLNSNQGVLSKLVTNERLAISLDSTLTNIEKGSKNLLEIEEAAKHNFFLRGYFRKQKKAEEKKKKEIENTSKN</sequence>
<keyword evidence="1" id="KW-0175">Coiled coil</keyword>
<evidence type="ECO:0000259" key="3">
    <source>
        <dbReference type="Pfam" id="PF02470"/>
    </source>
</evidence>
<dbReference type="PANTHER" id="PTHR33371:SF4">
    <property type="entry name" value="INTERMEMBRANE PHOSPHOLIPID TRANSPORT SYSTEM BINDING PROTEIN MLAD"/>
    <property type="match status" value="1"/>
</dbReference>
<dbReference type="RefSeq" id="WP_379756318.1">
    <property type="nucleotide sequence ID" value="NZ_JBHSYB010000025.1"/>
</dbReference>
<evidence type="ECO:0000313" key="5">
    <source>
        <dbReference type="Proteomes" id="UP001597051"/>
    </source>
</evidence>
<reference evidence="5" key="1">
    <citation type="journal article" date="2019" name="Int. J. Syst. Evol. Microbiol.">
        <title>The Global Catalogue of Microorganisms (GCM) 10K type strain sequencing project: providing services to taxonomists for standard genome sequencing and annotation.</title>
        <authorList>
            <consortium name="The Broad Institute Genomics Platform"/>
            <consortium name="The Broad Institute Genome Sequencing Center for Infectious Disease"/>
            <person name="Wu L."/>
            <person name="Ma J."/>
        </authorList>
    </citation>
    <scope>NUCLEOTIDE SEQUENCE [LARGE SCALE GENOMIC DNA]</scope>
    <source>
        <strain evidence="5">CECT 7649</strain>
    </source>
</reference>
<keyword evidence="5" id="KW-1185">Reference proteome</keyword>
<gene>
    <name evidence="4" type="ORF">ACFQ0S_06125</name>
</gene>
<keyword evidence="2" id="KW-0812">Transmembrane</keyword>
<organism evidence="4 5">
    <name type="scientific">Flavobacterium myungsuense</name>
    <dbReference type="NCBI Taxonomy" id="651823"/>
    <lineage>
        <taxon>Bacteria</taxon>
        <taxon>Pseudomonadati</taxon>
        <taxon>Bacteroidota</taxon>
        <taxon>Flavobacteriia</taxon>
        <taxon>Flavobacteriales</taxon>
        <taxon>Flavobacteriaceae</taxon>
        <taxon>Flavobacterium</taxon>
    </lineage>
</organism>
<keyword evidence="2" id="KW-0472">Membrane</keyword>